<feature type="transmembrane region" description="Helical" evidence="5">
    <location>
        <begin position="233"/>
        <end position="250"/>
    </location>
</feature>
<dbReference type="PANTHER" id="PTHR43701:SF2">
    <property type="entry name" value="MEMBRANE TRANSPORTER PROTEIN YJNA-RELATED"/>
    <property type="match status" value="1"/>
</dbReference>
<accession>A0A6J6C1M5</accession>
<sequence>MSATLIFTAIASGTFIGAVLGLIGAGGAMVSVPILLYLFDFSPLHATTAALAVVFLAAFAGVIPKMRSKDVLVKEAVTIWALGLVTNIGLGILVTKIPDLVILIGFSLVLIGAGYSMLRAPITAKPEKKMSTWALVLLSLLIGCLTGLFGIGGGFLAIPVLILFFHTPQNKAAGTSLLIIALNCLTALLAKYAIWSEINWRYPLIIAICALIIASISSHLAPRTPIVHLKRGFAFLLFAIAAFTIITELFI</sequence>
<evidence type="ECO:0000256" key="1">
    <source>
        <dbReference type="ARBA" id="ARBA00004141"/>
    </source>
</evidence>
<dbReference type="InterPro" id="IPR002781">
    <property type="entry name" value="TM_pro_TauE-like"/>
</dbReference>
<feature type="transmembrane region" description="Helical" evidence="5">
    <location>
        <begin position="100"/>
        <end position="121"/>
    </location>
</feature>
<evidence type="ECO:0000313" key="6">
    <source>
        <dbReference type="EMBL" id="CAB4545096.1"/>
    </source>
</evidence>
<comment type="subcellular location">
    <subcellularLocation>
        <location evidence="1">Membrane</location>
        <topology evidence="1">Multi-pass membrane protein</topology>
    </subcellularLocation>
</comment>
<proteinExistence type="predicted"/>
<dbReference type="EMBL" id="CAEZSS010000063">
    <property type="protein sequence ID" value="CAB4545096.1"/>
    <property type="molecule type" value="Genomic_DNA"/>
</dbReference>
<keyword evidence="4 5" id="KW-0472">Membrane</keyword>
<dbReference type="InterPro" id="IPR051598">
    <property type="entry name" value="TSUP/Inactive_protease-like"/>
</dbReference>
<evidence type="ECO:0000256" key="3">
    <source>
        <dbReference type="ARBA" id="ARBA00022989"/>
    </source>
</evidence>
<keyword evidence="2 5" id="KW-0812">Transmembrane</keyword>
<feature type="transmembrane region" description="Helical" evidence="5">
    <location>
        <begin position="76"/>
        <end position="94"/>
    </location>
</feature>
<feature type="transmembrane region" description="Helical" evidence="5">
    <location>
        <begin position="202"/>
        <end position="221"/>
    </location>
</feature>
<name>A0A6J6C1M5_9ZZZZ</name>
<dbReference type="PANTHER" id="PTHR43701">
    <property type="entry name" value="MEMBRANE TRANSPORTER PROTEIN MJ0441-RELATED"/>
    <property type="match status" value="1"/>
</dbReference>
<dbReference type="Pfam" id="PF01925">
    <property type="entry name" value="TauE"/>
    <property type="match status" value="1"/>
</dbReference>
<feature type="transmembrane region" description="Helical" evidence="5">
    <location>
        <begin position="44"/>
        <end position="64"/>
    </location>
</feature>
<dbReference type="GO" id="GO:0016020">
    <property type="term" value="C:membrane"/>
    <property type="evidence" value="ECO:0007669"/>
    <property type="project" value="UniProtKB-SubCell"/>
</dbReference>
<evidence type="ECO:0000256" key="5">
    <source>
        <dbReference type="SAM" id="Phobius"/>
    </source>
</evidence>
<evidence type="ECO:0000256" key="2">
    <source>
        <dbReference type="ARBA" id="ARBA00022692"/>
    </source>
</evidence>
<feature type="transmembrane region" description="Helical" evidence="5">
    <location>
        <begin position="133"/>
        <end position="166"/>
    </location>
</feature>
<evidence type="ECO:0000256" key="4">
    <source>
        <dbReference type="ARBA" id="ARBA00023136"/>
    </source>
</evidence>
<organism evidence="6">
    <name type="scientific">freshwater metagenome</name>
    <dbReference type="NCBI Taxonomy" id="449393"/>
    <lineage>
        <taxon>unclassified sequences</taxon>
        <taxon>metagenomes</taxon>
        <taxon>ecological metagenomes</taxon>
    </lineage>
</organism>
<protein>
    <submittedName>
        <fullName evidence="6">Unannotated protein</fullName>
    </submittedName>
</protein>
<gene>
    <name evidence="6" type="ORF">UFOPK1505_00441</name>
</gene>
<dbReference type="AlphaFoldDB" id="A0A6J6C1M5"/>
<keyword evidence="3 5" id="KW-1133">Transmembrane helix</keyword>
<feature type="transmembrane region" description="Helical" evidence="5">
    <location>
        <begin position="5"/>
        <end position="38"/>
    </location>
</feature>
<reference evidence="6" key="1">
    <citation type="submission" date="2020-05" db="EMBL/GenBank/DDBJ databases">
        <authorList>
            <person name="Chiriac C."/>
            <person name="Salcher M."/>
            <person name="Ghai R."/>
            <person name="Kavagutti S V."/>
        </authorList>
    </citation>
    <scope>NUCLEOTIDE SEQUENCE</scope>
</reference>
<feature type="transmembrane region" description="Helical" evidence="5">
    <location>
        <begin position="172"/>
        <end position="190"/>
    </location>
</feature>